<dbReference type="PATRIC" id="fig|1212489.4.peg.3148"/>
<evidence type="ECO:0000313" key="1">
    <source>
        <dbReference type="EMBL" id="KTC84374.1"/>
    </source>
</evidence>
<keyword evidence="2" id="KW-1185">Reference proteome</keyword>
<dbReference type="EMBL" id="LNXY01000032">
    <property type="protein sequence ID" value="KTC84374.1"/>
    <property type="molecule type" value="Genomic_DNA"/>
</dbReference>
<dbReference type="Pfam" id="PF12441">
    <property type="entry name" value="CopG_antitoxin"/>
    <property type="match status" value="1"/>
</dbReference>
<protein>
    <recommendedName>
        <fullName evidence="3">CopG family transcriptional regulator</fullName>
    </recommendedName>
</protein>
<comment type="caution">
    <text evidence="1">The sequence shown here is derived from an EMBL/GenBank/DDBJ whole genome shotgun (WGS) entry which is preliminary data.</text>
</comment>
<gene>
    <name evidence="1" type="ORF">Ldro_2977</name>
</gene>
<dbReference type="STRING" id="1212489.Ldro_2977"/>
<proteinExistence type="predicted"/>
<dbReference type="OrthoDB" id="9798485at2"/>
<reference evidence="1 2" key="1">
    <citation type="submission" date="2015-11" db="EMBL/GenBank/DDBJ databases">
        <title>Genomic analysis of 38 Legionella species identifies large and diverse effector repertoires.</title>
        <authorList>
            <person name="Burstein D."/>
            <person name="Amaro F."/>
            <person name="Zusman T."/>
            <person name="Lifshitz Z."/>
            <person name="Cohen O."/>
            <person name="Gilbert J.A."/>
            <person name="Pupko T."/>
            <person name="Shuman H.A."/>
            <person name="Segal G."/>
        </authorList>
    </citation>
    <scope>NUCLEOTIDE SEQUENCE [LARGE SCALE GENOMIC DNA]</scope>
    <source>
        <strain evidence="1 2">ATCC 700990</strain>
    </source>
</reference>
<accession>A0A0W0SLY4</accession>
<name>A0A0W0SLY4_9GAMM</name>
<evidence type="ECO:0000313" key="2">
    <source>
        <dbReference type="Proteomes" id="UP000054736"/>
    </source>
</evidence>
<evidence type="ECO:0008006" key="3">
    <source>
        <dbReference type="Google" id="ProtNLM"/>
    </source>
</evidence>
<sequence length="75" mass="8716">MKASEFDEKFDSGEDITDMLDLKAAKRSGLKVKRINVDFPEWMIELLDKEANRIGTSRQSLIKFWIADKLDHRAC</sequence>
<dbReference type="RefSeq" id="WP_058497249.1">
    <property type="nucleotide sequence ID" value="NZ_CAAAIU010000023.1"/>
</dbReference>
<organism evidence="1 2">
    <name type="scientific">Legionella drozanskii LLAP-1</name>
    <dbReference type="NCBI Taxonomy" id="1212489"/>
    <lineage>
        <taxon>Bacteria</taxon>
        <taxon>Pseudomonadati</taxon>
        <taxon>Pseudomonadota</taxon>
        <taxon>Gammaproteobacteria</taxon>
        <taxon>Legionellales</taxon>
        <taxon>Legionellaceae</taxon>
        <taxon>Legionella</taxon>
    </lineage>
</organism>
<dbReference type="GO" id="GO:0006355">
    <property type="term" value="P:regulation of DNA-templated transcription"/>
    <property type="evidence" value="ECO:0007669"/>
    <property type="project" value="InterPro"/>
</dbReference>
<dbReference type="Proteomes" id="UP000054736">
    <property type="component" value="Unassembled WGS sequence"/>
</dbReference>
<dbReference type="AlphaFoldDB" id="A0A0W0SLY4"/>
<dbReference type="SUPFAM" id="SSF47598">
    <property type="entry name" value="Ribbon-helix-helix"/>
    <property type="match status" value="1"/>
</dbReference>
<dbReference type="NCBIfam" id="NF047399">
    <property type="entry name" value="BrnA_antitoxin_add"/>
    <property type="match status" value="1"/>
</dbReference>
<dbReference type="InterPro" id="IPR010985">
    <property type="entry name" value="Ribbon_hlx_hlx"/>
</dbReference>
<dbReference type="InterPro" id="IPR022148">
    <property type="entry name" value="CopG_antitoxin"/>
</dbReference>